<evidence type="ECO:0000259" key="6">
    <source>
        <dbReference type="Pfam" id="PF08281"/>
    </source>
</evidence>
<dbReference type="Proteomes" id="UP001177527">
    <property type="component" value="Chromosome"/>
</dbReference>
<sequence length="182" mass="21150">MTINSAHIHAGLMSQIACGDKQALELLYKTISPRLFGIILRIVRRRDWAEEILHDTFIHIWQSALYYDDKRSEPQIWLNHIARNRAIDYLRKHENRCCSVEDISEAEDMLRSPLAAEDVHLEAKKLHDCMEHLPAEQRQSIALAYYRGLSQTEIALSLNQPEGTVKSWIRRALIHLRECIGL</sequence>
<dbReference type="Pfam" id="PF04542">
    <property type="entry name" value="Sigma70_r2"/>
    <property type="match status" value="1"/>
</dbReference>
<evidence type="ECO:0000259" key="5">
    <source>
        <dbReference type="Pfam" id="PF04542"/>
    </source>
</evidence>
<dbReference type="InterPro" id="IPR036388">
    <property type="entry name" value="WH-like_DNA-bd_sf"/>
</dbReference>
<keyword evidence="9" id="KW-1185">Reference proteome</keyword>
<dbReference type="NCBIfam" id="TIGR02937">
    <property type="entry name" value="sigma70-ECF"/>
    <property type="match status" value="1"/>
</dbReference>
<dbReference type="GO" id="GO:0003677">
    <property type="term" value="F:DNA binding"/>
    <property type="evidence" value="ECO:0007669"/>
    <property type="project" value="InterPro"/>
</dbReference>
<dbReference type="InterPro" id="IPR013325">
    <property type="entry name" value="RNA_pol_sigma_r2"/>
</dbReference>
<dbReference type="GO" id="GO:0016987">
    <property type="term" value="F:sigma factor activity"/>
    <property type="evidence" value="ECO:0007669"/>
    <property type="project" value="UniProtKB-KW"/>
</dbReference>
<dbReference type="InterPro" id="IPR013249">
    <property type="entry name" value="RNA_pol_sigma70_r4_t2"/>
</dbReference>
<evidence type="ECO:0000313" key="7">
    <source>
        <dbReference type="EMBL" id="QGH30190.1"/>
    </source>
</evidence>
<dbReference type="SUPFAM" id="SSF88946">
    <property type="entry name" value="Sigma2 domain of RNA polymerase sigma factors"/>
    <property type="match status" value="1"/>
</dbReference>
<keyword evidence="2" id="KW-0805">Transcription regulation</keyword>
<dbReference type="Gene3D" id="1.10.1740.10">
    <property type="match status" value="1"/>
</dbReference>
<evidence type="ECO:0000313" key="8">
    <source>
        <dbReference type="EMBL" id="WGL58125.1"/>
    </source>
</evidence>
<dbReference type="SUPFAM" id="SSF88659">
    <property type="entry name" value="Sigma3 and sigma4 domains of RNA polymerase sigma factors"/>
    <property type="match status" value="1"/>
</dbReference>
<evidence type="ECO:0000256" key="1">
    <source>
        <dbReference type="ARBA" id="ARBA00010641"/>
    </source>
</evidence>
<evidence type="ECO:0000256" key="4">
    <source>
        <dbReference type="ARBA" id="ARBA00023163"/>
    </source>
</evidence>
<gene>
    <name evidence="7" type="ORF">GHC21_11175</name>
    <name evidence="8" type="ORF">QBD33_10440</name>
</gene>
<dbReference type="AlphaFoldDB" id="A0A447MHA6"/>
<dbReference type="EMBL" id="CP045845">
    <property type="protein sequence ID" value="QGH30190.1"/>
    <property type="molecule type" value="Genomic_DNA"/>
</dbReference>
<comment type="similarity">
    <text evidence="1">Belongs to the sigma-70 factor family. ECF subfamily.</text>
</comment>
<dbReference type="EMBL" id="CP123488">
    <property type="protein sequence ID" value="WGL58125.1"/>
    <property type="molecule type" value="Genomic_DNA"/>
</dbReference>
<dbReference type="GO" id="GO:0006352">
    <property type="term" value="P:DNA-templated transcription initiation"/>
    <property type="evidence" value="ECO:0007669"/>
    <property type="project" value="InterPro"/>
</dbReference>
<dbReference type="InterPro" id="IPR014284">
    <property type="entry name" value="RNA_pol_sigma-70_dom"/>
</dbReference>
<dbReference type="InterPro" id="IPR039425">
    <property type="entry name" value="RNA_pol_sigma-70-like"/>
</dbReference>
<keyword evidence="3" id="KW-0731">Sigma factor</keyword>
<dbReference type="CDD" id="cd06171">
    <property type="entry name" value="Sigma70_r4"/>
    <property type="match status" value="1"/>
</dbReference>
<protein>
    <submittedName>
        <fullName evidence="8">Sigma-70 family RNA polymerase sigma factor</fullName>
    </submittedName>
</protein>
<dbReference type="GeneID" id="91972966"/>
<reference evidence="8" key="2">
    <citation type="submission" date="2023-04" db="EMBL/GenBank/DDBJ databases">
        <title>APH(3)-Id, a novel chromosomal aminoglycoside phosphotransferase, identified from an environmental isolate of Kluyvera intermedia DW18.</title>
        <authorList>
            <person name="Sha Y."/>
        </authorList>
    </citation>
    <scope>NUCLEOTIDE SEQUENCE</scope>
    <source>
        <strain evidence="8">DW18</strain>
    </source>
</reference>
<accession>A0A447MHA6</accession>
<evidence type="ECO:0000313" key="10">
    <source>
        <dbReference type="Proteomes" id="UP001177527"/>
    </source>
</evidence>
<evidence type="ECO:0000256" key="2">
    <source>
        <dbReference type="ARBA" id="ARBA00023015"/>
    </source>
</evidence>
<dbReference type="InterPro" id="IPR013324">
    <property type="entry name" value="RNA_pol_sigma_r3/r4-like"/>
</dbReference>
<dbReference type="Proteomes" id="UP000344450">
    <property type="component" value="Chromosome"/>
</dbReference>
<dbReference type="RefSeq" id="WP_062776896.1">
    <property type="nucleotide sequence ID" value="NZ_CP045843.1"/>
</dbReference>
<feature type="domain" description="RNA polymerase sigma-70 region 2" evidence="5">
    <location>
        <begin position="27"/>
        <end position="94"/>
    </location>
</feature>
<reference evidence="7 9" key="1">
    <citation type="submission" date="2019-10" db="EMBL/GenBank/DDBJ databases">
        <title>Complete genome sequencing of drug resistant plasmids in Kluyvera intermedia.</title>
        <authorList>
            <person name="Ke C."/>
            <person name="Jian S."/>
        </authorList>
    </citation>
    <scope>NUCLEOTIDE SEQUENCE [LARGE SCALE GENOMIC DNA]</scope>
    <source>
        <strain evidence="7 9">N2-1</strain>
    </source>
</reference>
<dbReference type="InterPro" id="IPR007627">
    <property type="entry name" value="RNA_pol_sigma70_r2"/>
</dbReference>
<dbReference type="PANTHER" id="PTHR43133">
    <property type="entry name" value="RNA POLYMERASE ECF-TYPE SIGMA FACTO"/>
    <property type="match status" value="1"/>
</dbReference>
<dbReference type="Pfam" id="PF08281">
    <property type="entry name" value="Sigma70_r4_2"/>
    <property type="match status" value="1"/>
</dbReference>
<evidence type="ECO:0000256" key="3">
    <source>
        <dbReference type="ARBA" id="ARBA00023082"/>
    </source>
</evidence>
<proteinExistence type="inferred from homology"/>
<evidence type="ECO:0000313" key="9">
    <source>
        <dbReference type="Proteomes" id="UP000344450"/>
    </source>
</evidence>
<dbReference type="Gene3D" id="1.10.10.10">
    <property type="entry name" value="Winged helix-like DNA-binding domain superfamily/Winged helix DNA-binding domain"/>
    <property type="match status" value="1"/>
</dbReference>
<organism evidence="8 10">
    <name type="scientific">Kluyvera intermedia</name>
    <name type="common">Enterobacter intermedius</name>
    <dbReference type="NCBI Taxonomy" id="61648"/>
    <lineage>
        <taxon>Bacteria</taxon>
        <taxon>Pseudomonadati</taxon>
        <taxon>Pseudomonadota</taxon>
        <taxon>Gammaproteobacteria</taxon>
        <taxon>Enterobacterales</taxon>
        <taxon>Enterobacteriaceae</taxon>
        <taxon>Kluyvera</taxon>
    </lineage>
</organism>
<dbReference type="OrthoDB" id="9784272at2"/>
<dbReference type="PANTHER" id="PTHR43133:SF62">
    <property type="entry name" value="RNA POLYMERASE SIGMA FACTOR SIGZ"/>
    <property type="match status" value="1"/>
</dbReference>
<feature type="domain" description="RNA polymerase sigma factor 70 region 4 type 2" evidence="6">
    <location>
        <begin position="125"/>
        <end position="176"/>
    </location>
</feature>
<name>A0A447MHA6_KLUIN</name>
<keyword evidence="4" id="KW-0804">Transcription</keyword>